<dbReference type="CDD" id="cd08899">
    <property type="entry name" value="SRPBCC_CalC_Aha1-like_6"/>
    <property type="match status" value="1"/>
</dbReference>
<proteinExistence type="inferred from homology"/>
<name>A0A2P7AZS0_9HYPH</name>
<evidence type="ECO:0000259" key="2">
    <source>
        <dbReference type="Pfam" id="PF08327"/>
    </source>
</evidence>
<sequence length="180" mass="20039">MNEHVGNDRLGIVTAPRTVRIERLLPGPVERVWAYITESDKRKKWLAQGPMANHVGGDVKLTFHHSQLSDEPAPAEFATLEGAKQEGKVLRYEPPHVLSITWPDGGQDSEVTFELEPKGASTLLRVTHTLLSSPKSMVMVASGWHTHLGILVDHLNGDTPSGFWGNFERVRQEYSQIIAE</sequence>
<reference evidence="4" key="1">
    <citation type="submission" date="2017-11" db="EMBL/GenBank/DDBJ databases">
        <authorList>
            <person name="Kuznetsova I."/>
            <person name="Sazanova A."/>
            <person name="Chirak E."/>
            <person name="Safronova V."/>
            <person name="Willems A."/>
        </authorList>
    </citation>
    <scope>NUCLEOTIDE SEQUENCE [LARGE SCALE GENOMIC DNA]</scope>
    <source>
        <strain evidence="4">PEPV15</strain>
    </source>
</reference>
<gene>
    <name evidence="3" type="ORF">CU100_02780</name>
</gene>
<feature type="domain" description="Activator of Hsp90 ATPase homologue 1/2-like C-terminal" evidence="2">
    <location>
        <begin position="28"/>
        <end position="155"/>
    </location>
</feature>
<comment type="similarity">
    <text evidence="1">Belongs to the AHA1 family.</text>
</comment>
<dbReference type="SUPFAM" id="SSF55961">
    <property type="entry name" value="Bet v1-like"/>
    <property type="match status" value="1"/>
</dbReference>
<dbReference type="Gene3D" id="3.30.530.20">
    <property type="match status" value="1"/>
</dbReference>
<dbReference type="RefSeq" id="WP_106715015.1">
    <property type="nucleotide sequence ID" value="NZ_JACHXT010000002.1"/>
</dbReference>
<dbReference type="OrthoDB" id="9800600at2"/>
<dbReference type="EMBL" id="PGGN01000001">
    <property type="protein sequence ID" value="PSH59709.1"/>
    <property type="molecule type" value="Genomic_DNA"/>
</dbReference>
<dbReference type="Proteomes" id="UP000241158">
    <property type="component" value="Unassembled WGS sequence"/>
</dbReference>
<dbReference type="InterPro" id="IPR013538">
    <property type="entry name" value="ASHA1/2-like_C"/>
</dbReference>
<evidence type="ECO:0000313" key="4">
    <source>
        <dbReference type="Proteomes" id="UP000241158"/>
    </source>
</evidence>
<comment type="caution">
    <text evidence="3">The sequence shown here is derived from an EMBL/GenBank/DDBJ whole genome shotgun (WGS) entry which is preliminary data.</text>
</comment>
<organism evidence="3 4">
    <name type="scientific">Phyllobacterium endophyticum</name>
    <dbReference type="NCBI Taxonomy" id="1149773"/>
    <lineage>
        <taxon>Bacteria</taxon>
        <taxon>Pseudomonadati</taxon>
        <taxon>Pseudomonadota</taxon>
        <taxon>Alphaproteobacteria</taxon>
        <taxon>Hyphomicrobiales</taxon>
        <taxon>Phyllobacteriaceae</taxon>
        <taxon>Phyllobacterium</taxon>
    </lineage>
</organism>
<evidence type="ECO:0000313" key="3">
    <source>
        <dbReference type="EMBL" id="PSH59709.1"/>
    </source>
</evidence>
<protein>
    <submittedName>
        <fullName evidence="3">ATPase</fullName>
    </submittedName>
</protein>
<keyword evidence="4" id="KW-1185">Reference proteome</keyword>
<dbReference type="AlphaFoldDB" id="A0A2P7AZS0"/>
<evidence type="ECO:0000256" key="1">
    <source>
        <dbReference type="ARBA" id="ARBA00006817"/>
    </source>
</evidence>
<dbReference type="Pfam" id="PF08327">
    <property type="entry name" value="AHSA1"/>
    <property type="match status" value="1"/>
</dbReference>
<accession>A0A2P7AZS0</accession>
<dbReference type="InterPro" id="IPR023393">
    <property type="entry name" value="START-like_dom_sf"/>
</dbReference>